<evidence type="ECO:0000313" key="1">
    <source>
        <dbReference type="EMBL" id="ACG62363.1"/>
    </source>
</evidence>
<dbReference type="KEGG" id="sez:Sez_1009"/>
<dbReference type="AlphaFoldDB" id="B4U2Z6"/>
<name>B4U2Z6_STREM</name>
<protein>
    <submittedName>
        <fullName evidence="1">Uncharacterized protein</fullName>
    </submittedName>
</protein>
<organism evidence="1 2">
    <name type="scientific">Streptococcus equi subsp. zooepidemicus (strain MGCS10565)</name>
    <dbReference type="NCBI Taxonomy" id="552526"/>
    <lineage>
        <taxon>Bacteria</taxon>
        <taxon>Bacillati</taxon>
        <taxon>Bacillota</taxon>
        <taxon>Bacilli</taxon>
        <taxon>Lactobacillales</taxon>
        <taxon>Streptococcaceae</taxon>
        <taxon>Streptococcus</taxon>
    </lineage>
</organism>
<accession>B4U2Z6</accession>
<gene>
    <name evidence="1" type="ordered locus">Sez_1009</name>
</gene>
<evidence type="ECO:0000313" key="2">
    <source>
        <dbReference type="Proteomes" id="UP000001873"/>
    </source>
</evidence>
<dbReference type="Proteomes" id="UP000001873">
    <property type="component" value="Chromosome"/>
</dbReference>
<sequence>MIEEIPQLYSKDTIIYVYEEKIIMMKNIVSQVIDKAVGQITDIFKMKLKTFIEERNKNAFWNNVVQEAIKATEGIDEEIGRYIFSRLSIVGLERQLFDENYDNIHRNFVLTLAVELCKFDKEKDFSISLGIAVVDKWLEKNKLPTDCDGYNVEELKRIISDREELYRNYFKLFEEKNGTDTIRIFYPKNGESWIRWEDNCSVDINVNLSKGLSYGFCREGFDYYKKICNNDYETLKCAYIENEKEILRFNGFSCNEDNTIIWIR</sequence>
<dbReference type="HOGENOM" id="CLU_1151287_0_0_9"/>
<proteinExistence type="predicted"/>
<dbReference type="EMBL" id="CP001129">
    <property type="protein sequence ID" value="ACG62363.1"/>
    <property type="molecule type" value="Genomic_DNA"/>
</dbReference>
<reference evidence="1 2" key="1">
    <citation type="journal article" date="2008" name="PLoS ONE">
        <title>Genome sequence of a lancefield group C Streptococcus zooepidemicus strain causing epidemic nephritis: new information about an old disease.</title>
        <authorList>
            <person name="Beres S.B."/>
            <person name="Sesso R."/>
            <person name="Pinto S.W.L."/>
            <person name="Hoe N.P."/>
            <person name="Porcella S.F."/>
            <person name="Deleo F.R."/>
            <person name="Musser J.M."/>
        </authorList>
    </citation>
    <scope>NUCLEOTIDE SEQUENCE [LARGE SCALE GENOMIC DNA]</scope>
    <source>
        <strain evidence="1 2">MGCS10565</strain>
    </source>
</reference>